<protein>
    <submittedName>
        <fullName evidence="1">Uncharacterized protein</fullName>
    </submittedName>
</protein>
<proteinExistence type="predicted"/>
<keyword evidence="2" id="KW-1185">Reference proteome</keyword>
<name>A0A8X6RG39_TRICX</name>
<sequence>MDKPTTSSMTNEHSCIICEKLGSSSENNSDLGDITKINGGVTTLRTASSERQDGLLPHLQTDVVYAHKSCRQKYINKKYIEAYKKKLVETPISPPKKKLRSSIDSSNFDWEKNCFICGHEADKEKDAK</sequence>
<comment type="caution">
    <text evidence="1">The sequence shown here is derived from an EMBL/GenBank/DDBJ whole genome shotgun (WGS) entry which is preliminary data.</text>
</comment>
<accession>A0A8X6RG39</accession>
<dbReference type="Proteomes" id="UP000887159">
    <property type="component" value="Unassembled WGS sequence"/>
</dbReference>
<dbReference type="AlphaFoldDB" id="A0A8X6RG39"/>
<evidence type="ECO:0000313" key="2">
    <source>
        <dbReference type="Proteomes" id="UP000887159"/>
    </source>
</evidence>
<gene>
    <name evidence="1" type="ORF">TNCV_4294031</name>
</gene>
<evidence type="ECO:0000313" key="1">
    <source>
        <dbReference type="EMBL" id="GFX94358.1"/>
    </source>
</evidence>
<dbReference type="EMBL" id="BMAU01021177">
    <property type="protein sequence ID" value="GFX94358.1"/>
    <property type="molecule type" value="Genomic_DNA"/>
</dbReference>
<organism evidence="1 2">
    <name type="scientific">Trichonephila clavipes</name>
    <name type="common">Golden silk orbweaver</name>
    <name type="synonym">Nephila clavipes</name>
    <dbReference type="NCBI Taxonomy" id="2585209"/>
    <lineage>
        <taxon>Eukaryota</taxon>
        <taxon>Metazoa</taxon>
        <taxon>Ecdysozoa</taxon>
        <taxon>Arthropoda</taxon>
        <taxon>Chelicerata</taxon>
        <taxon>Arachnida</taxon>
        <taxon>Araneae</taxon>
        <taxon>Araneomorphae</taxon>
        <taxon>Entelegynae</taxon>
        <taxon>Araneoidea</taxon>
        <taxon>Nephilidae</taxon>
        <taxon>Trichonephila</taxon>
    </lineage>
</organism>
<reference evidence="1" key="1">
    <citation type="submission" date="2020-08" db="EMBL/GenBank/DDBJ databases">
        <title>Multicomponent nature underlies the extraordinary mechanical properties of spider dragline silk.</title>
        <authorList>
            <person name="Kono N."/>
            <person name="Nakamura H."/>
            <person name="Mori M."/>
            <person name="Yoshida Y."/>
            <person name="Ohtoshi R."/>
            <person name="Malay A.D."/>
            <person name="Moran D.A.P."/>
            <person name="Tomita M."/>
            <person name="Numata K."/>
            <person name="Arakawa K."/>
        </authorList>
    </citation>
    <scope>NUCLEOTIDE SEQUENCE</scope>
</reference>